<dbReference type="InterPro" id="IPR050638">
    <property type="entry name" value="AA-Vitamin_Transporters"/>
</dbReference>
<evidence type="ECO:0000256" key="1">
    <source>
        <dbReference type="ARBA" id="ARBA00004141"/>
    </source>
</evidence>
<evidence type="ECO:0000259" key="7">
    <source>
        <dbReference type="Pfam" id="PF00892"/>
    </source>
</evidence>
<comment type="subcellular location">
    <subcellularLocation>
        <location evidence="1">Membrane</location>
        <topology evidence="1">Multi-pass membrane protein</topology>
    </subcellularLocation>
</comment>
<dbReference type="GO" id="GO:0016020">
    <property type="term" value="C:membrane"/>
    <property type="evidence" value="ECO:0007669"/>
    <property type="project" value="UniProtKB-SubCell"/>
</dbReference>
<feature type="transmembrane region" description="Helical" evidence="6">
    <location>
        <begin position="271"/>
        <end position="289"/>
    </location>
</feature>
<keyword evidence="5 6" id="KW-0472">Membrane</keyword>
<dbReference type="InterPro" id="IPR000620">
    <property type="entry name" value="EamA_dom"/>
</dbReference>
<protein>
    <submittedName>
        <fullName evidence="8">DMT family transporter</fullName>
    </submittedName>
</protein>
<feature type="transmembrane region" description="Helical" evidence="6">
    <location>
        <begin position="215"/>
        <end position="238"/>
    </location>
</feature>
<feature type="transmembrane region" description="Helical" evidence="6">
    <location>
        <begin position="124"/>
        <end position="142"/>
    </location>
</feature>
<dbReference type="Pfam" id="PF00892">
    <property type="entry name" value="EamA"/>
    <property type="match status" value="2"/>
</dbReference>
<sequence length="307" mass="32791">MPRSLILPFLALLIAGAGWGLTQPLAKIAVSEGYRQFGLVFWQMTIGALALGTLQAVRRRRVRRDSAALVVYLQIALVGTVIPNSASYEAIRHLPSGLVSVLLSFVPMFAFPIALAFRIERFVLTRLLGLCLGLAGVLLIVGPEASLPERAMVAFVPIALIAPFFYGLESNLIAKWGTAGLDPVDALLGALILGSAITFPLAQATGQFIDPRPPWALPDMALLAASLVHVMAYCLYVWMVGRAGALFAVQVSYLVTGFGVFWAMLLLGEIYSVWIWAAICLMLLGVFLVQPGPGAGALAGEPESGEK</sequence>
<evidence type="ECO:0000313" key="8">
    <source>
        <dbReference type="EMBL" id="MXY33913.1"/>
    </source>
</evidence>
<dbReference type="PANTHER" id="PTHR32322:SF2">
    <property type="entry name" value="EAMA DOMAIN-CONTAINING PROTEIN"/>
    <property type="match status" value="1"/>
</dbReference>
<keyword evidence="3 6" id="KW-0812">Transmembrane</keyword>
<evidence type="ECO:0000256" key="2">
    <source>
        <dbReference type="ARBA" id="ARBA00007362"/>
    </source>
</evidence>
<feature type="transmembrane region" description="Helical" evidence="6">
    <location>
        <begin position="186"/>
        <end position="209"/>
    </location>
</feature>
<evidence type="ECO:0000256" key="5">
    <source>
        <dbReference type="ARBA" id="ARBA00023136"/>
    </source>
</evidence>
<dbReference type="SUPFAM" id="SSF103481">
    <property type="entry name" value="Multidrug resistance efflux transporter EmrE"/>
    <property type="match status" value="2"/>
</dbReference>
<feature type="transmembrane region" description="Helical" evidence="6">
    <location>
        <begin position="98"/>
        <end position="117"/>
    </location>
</feature>
<keyword evidence="4 6" id="KW-1133">Transmembrane helix</keyword>
<name>A0A6B0Y1G0_9RHOB</name>
<dbReference type="InterPro" id="IPR037185">
    <property type="entry name" value="EmrE-like"/>
</dbReference>
<feature type="domain" description="EamA" evidence="7">
    <location>
        <begin position="10"/>
        <end position="141"/>
    </location>
</feature>
<dbReference type="AlphaFoldDB" id="A0A6B0Y1G0"/>
<feature type="transmembrane region" description="Helical" evidence="6">
    <location>
        <begin position="36"/>
        <end position="57"/>
    </location>
</feature>
<gene>
    <name evidence="8" type="ORF">F4Y60_07450</name>
</gene>
<feature type="transmembrane region" description="Helical" evidence="6">
    <location>
        <begin position="245"/>
        <end position="265"/>
    </location>
</feature>
<feature type="transmembrane region" description="Helical" evidence="6">
    <location>
        <begin position="154"/>
        <end position="174"/>
    </location>
</feature>
<dbReference type="PANTHER" id="PTHR32322">
    <property type="entry name" value="INNER MEMBRANE TRANSPORTER"/>
    <property type="match status" value="1"/>
</dbReference>
<feature type="domain" description="EamA" evidence="7">
    <location>
        <begin position="158"/>
        <end position="289"/>
    </location>
</feature>
<evidence type="ECO:0000256" key="4">
    <source>
        <dbReference type="ARBA" id="ARBA00022989"/>
    </source>
</evidence>
<proteinExistence type="inferred from homology"/>
<organism evidence="8">
    <name type="scientific">Boseongicola sp. SB0664_bin_43</name>
    <dbReference type="NCBI Taxonomy" id="2604844"/>
    <lineage>
        <taxon>Bacteria</taxon>
        <taxon>Pseudomonadati</taxon>
        <taxon>Pseudomonadota</taxon>
        <taxon>Alphaproteobacteria</taxon>
        <taxon>Rhodobacterales</taxon>
        <taxon>Paracoccaceae</taxon>
        <taxon>Boseongicola</taxon>
    </lineage>
</organism>
<accession>A0A6B0Y1G0</accession>
<evidence type="ECO:0000256" key="6">
    <source>
        <dbReference type="SAM" id="Phobius"/>
    </source>
</evidence>
<comment type="similarity">
    <text evidence="2">Belongs to the EamA transporter family.</text>
</comment>
<dbReference type="EMBL" id="VXRY01000298">
    <property type="protein sequence ID" value="MXY33913.1"/>
    <property type="molecule type" value="Genomic_DNA"/>
</dbReference>
<comment type="caution">
    <text evidence="8">The sequence shown here is derived from an EMBL/GenBank/DDBJ whole genome shotgun (WGS) entry which is preliminary data.</text>
</comment>
<feature type="transmembrane region" description="Helical" evidence="6">
    <location>
        <begin position="69"/>
        <end position="86"/>
    </location>
</feature>
<reference evidence="8" key="1">
    <citation type="submission" date="2019-09" db="EMBL/GenBank/DDBJ databases">
        <title>Characterisation of the sponge microbiome using genome-centric metagenomics.</title>
        <authorList>
            <person name="Engelberts J.P."/>
            <person name="Robbins S.J."/>
            <person name="De Goeij J.M."/>
            <person name="Aranda M."/>
            <person name="Bell S.C."/>
            <person name="Webster N.S."/>
        </authorList>
    </citation>
    <scope>NUCLEOTIDE SEQUENCE</scope>
    <source>
        <strain evidence="8">SB0664_bin_43</strain>
    </source>
</reference>
<evidence type="ECO:0000256" key="3">
    <source>
        <dbReference type="ARBA" id="ARBA00022692"/>
    </source>
</evidence>